<protein>
    <submittedName>
        <fullName evidence="1">Uncharacterized protein</fullName>
    </submittedName>
</protein>
<name>K2GI11_9BACT</name>
<accession>K2GI11</accession>
<proteinExistence type="predicted"/>
<comment type="caution">
    <text evidence="1">The sequence shown here is derived from an EMBL/GenBank/DDBJ whole genome shotgun (WGS) entry which is preliminary data.</text>
</comment>
<dbReference type="EMBL" id="AMFJ01000046">
    <property type="protein sequence ID" value="EKE30089.1"/>
    <property type="molecule type" value="Genomic_DNA"/>
</dbReference>
<reference evidence="1" key="1">
    <citation type="journal article" date="2012" name="Science">
        <title>Fermentation, hydrogen, and sulfur metabolism in multiple uncultivated bacterial phyla.</title>
        <authorList>
            <person name="Wrighton K.C."/>
            <person name="Thomas B.C."/>
            <person name="Sharon I."/>
            <person name="Miller C.S."/>
            <person name="Castelle C.J."/>
            <person name="VerBerkmoes N.C."/>
            <person name="Wilkins M.J."/>
            <person name="Hettich R.L."/>
            <person name="Lipton M.S."/>
            <person name="Williams K.H."/>
            <person name="Long P.E."/>
            <person name="Banfield J.F."/>
        </authorList>
    </citation>
    <scope>NUCLEOTIDE SEQUENCE [LARGE SCALE GENOMIC DNA]</scope>
</reference>
<dbReference type="AlphaFoldDB" id="K2GI11"/>
<organism evidence="1">
    <name type="scientific">uncultured bacterium</name>
    <name type="common">gcode 4</name>
    <dbReference type="NCBI Taxonomy" id="1234023"/>
    <lineage>
        <taxon>Bacteria</taxon>
        <taxon>environmental samples</taxon>
    </lineage>
</organism>
<sequence>MSSLFLVFEYVSFIDPYLYSDNSVNSICSLSCVIDISSDCLSWDVSLLVSLDSCDFNTIKTSWTDYLYTKSTFLYSLWDCILDNSSIWKFLFYLASDHISYDCCVKFWLLYLFHVDCKFDSEFLH</sequence>
<gene>
    <name evidence="1" type="ORF">ACD_2C00046G0001</name>
</gene>
<evidence type="ECO:0000313" key="1">
    <source>
        <dbReference type="EMBL" id="EKE30089.1"/>
    </source>
</evidence>